<dbReference type="SMART" id="SM00304">
    <property type="entry name" value="HAMP"/>
    <property type="match status" value="1"/>
</dbReference>
<gene>
    <name evidence="17" type="ORF">E5R92_01300</name>
</gene>
<proteinExistence type="predicted"/>
<dbReference type="CDD" id="cd00082">
    <property type="entry name" value="HisKA"/>
    <property type="match status" value="1"/>
</dbReference>
<comment type="subcellular location">
    <subcellularLocation>
        <location evidence="2">Cell membrane</location>
        <topology evidence="2">Multi-pass membrane protein</topology>
    </subcellularLocation>
</comment>
<evidence type="ECO:0000256" key="13">
    <source>
        <dbReference type="ARBA" id="ARBA00023136"/>
    </source>
</evidence>
<dbReference type="Gene3D" id="1.10.287.130">
    <property type="match status" value="1"/>
</dbReference>
<dbReference type="GO" id="GO:0000155">
    <property type="term" value="F:phosphorelay sensor kinase activity"/>
    <property type="evidence" value="ECO:0007669"/>
    <property type="project" value="InterPro"/>
</dbReference>
<dbReference type="Pfam" id="PF00672">
    <property type="entry name" value="HAMP"/>
    <property type="match status" value="1"/>
</dbReference>
<evidence type="ECO:0000256" key="9">
    <source>
        <dbReference type="ARBA" id="ARBA00022777"/>
    </source>
</evidence>
<evidence type="ECO:0000256" key="4">
    <source>
        <dbReference type="ARBA" id="ARBA00022475"/>
    </source>
</evidence>
<evidence type="ECO:0000256" key="1">
    <source>
        <dbReference type="ARBA" id="ARBA00000085"/>
    </source>
</evidence>
<dbReference type="InterPro" id="IPR003660">
    <property type="entry name" value="HAMP_dom"/>
</dbReference>
<feature type="transmembrane region" description="Helical" evidence="14">
    <location>
        <begin position="279"/>
        <end position="301"/>
    </location>
</feature>
<evidence type="ECO:0000256" key="8">
    <source>
        <dbReference type="ARBA" id="ARBA00022741"/>
    </source>
</evidence>
<evidence type="ECO:0000256" key="12">
    <source>
        <dbReference type="ARBA" id="ARBA00023012"/>
    </source>
</evidence>
<dbReference type="SUPFAM" id="SSF158472">
    <property type="entry name" value="HAMP domain-like"/>
    <property type="match status" value="1"/>
</dbReference>
<keyword evidence="13 14" id="KW-0472">Membrane</keyword>
<dbReference type="InterPro" id="IPR050398">
    <property type="entry name" value="HssS/ArlS-like"/>
</dbReference>
<dbReference type="InterPro" id="IPR036097">
    <property type="entry name" value="HisK_dim/P_sf"/>
</dbReference>
<evidence type="ECO:0000256" key="6">
    <source>
        <dbReference type="ARBA" id="ARBA00022679"/>
    </source>
</evidence>
<dbReference type="GO" id="GO:0005524">
    <property type="term" value="F:ATP binding"/>
    <property type="evidence" value="ECO:0007669"/>
    <property type="project" value="UniProtKB-KW"/>
</dbReference>
<dbReference type="EMBL" id="CP038852">
    <property type="protein sequence ID" value="QIZ20423.1"/>
    <property type="molecule type" value="Genomic_DNA"/>
</dbReference>
<keyword evidence="11 14" id="KW-1133">Transmembrane helix</keyword>
<dbReference type="InterPro" id="IPR005467">
    <property type="entry name" value="His_kinase_dom"/>
</dbReference>
<dbReference type="EC" id="2.7.13.3" evidence="3"/>
<protein>
    <recommendedName>
        <fullName evidence="3">histidine kinase</fullName>
        <ecNumber evidence="3">2.7.13.3</ecNumber>
    </recommendedName>
</protein>
<evidence type="ECO:0000259" key="16">
    <source>
        <dbReference type="PROSITE" id="PS50885"/>
    </source>
</evidence>
<dbReference type="InterPro" id="IPR036890">
    <property type="entry name" value="HATPase_C_sf"/>
</dbReference>
<keyword evidence="12" id="KW-0902">Two-component regulatory system</keyword>
<keyword evidence="6" id="KW-0808">Transferase</keyword>
<dbReference type="InterPro" id="IPR045671">
    <property type="entry name" value="NtrY-like_N"/>
</dbReference>
<dbReference type="SUPFAM" id="SSF55874">
    <property type="entry name" value="ATPase domain of HSP90 chaperone/DNA topoisomerase II/histidine kinase"/>
    <property type="match status" value="1"/>
</dbReference>
<evidence type="ECO:0000256" key="2">
    <source>
        <dbReference type="ARBA" id="ARBA00004651"/>
    </source>
</evidence>
<comment type="catalytic activity">
    <reaction evidence="1">
        <text>ATP + protein L-histidine = ADP + protein N-phospho-L-histidine.</text>
        <dbReference type="EC" id="2.7.13.3"/>
    </reaction>
</comment>
<dbReference type="SMART" id="SM00387">
    <property type="entry name" value="HATPase_c"/>
    <property type="match status" value="1"/>
</dbReference>
<sequence>MIDFIKKNIFIIVIFLITLFIGFITFLTFIDKSFLKLSDNNLQILLIGNIALLILLFFMIFSEVRNSLKIDVDVSGSKANRKYITFFALFTLIPSILISLFSLFLLSFALDKYLDKKITTAVNNSYEIAKSYTEDVRTKTQSEIILIAFDLNKSINFLNTNINQFKSFLNTQKLIRGMDEVHIIDGNGNLYLSTLKDSTLYTPPLSDALEMVQNDKRPLKIINALKNQTASIIKLENFDGKYLYIVKYLDKKISQYLLESQEALNFYYTVLNKQTGIKISFVFIYLVIVSLLLFLSISIAIRFSSRFFRSINNLIIASSNIGKGNLDIKVPEIKTDKDMEVLNQNFNLMIDKLKSQQEKLIIKERHEAWENLARKLAHEIKNPLTPIQLTIDKLKSKYSEKIANHEKDDFSKSLLIIAKQIKQIENLVNEFSDFARMPKPILKDNNLVPLIKDNIKLINELDNKIIINFKSSTSDILLNSDSEQLNRVFFNLIKNSIESIWDKKIDNANFNGKIDISINENEEIINFIIVDNGLGFEIFKKNINDILNPYFTTKKKGTGLGLSIVNKIINDHNGKINLVSLESGAKIEIVFIK</sequence>
<dbReference type="PROSITE" id="PS50885">
    <property type="entry name" value="HAMP"/>
    <property type="match status" value="1"/>
</dbReference>
<name>A0A6H1Q219_9PROT</name>
<feature type="domain" description="Histidine kinase" evidence="15">
    <location>
        <begin position="375"/>
        <end position="593"/>
    </location>
</feature>
<dbReference type="InterPro" id="IPR003661">
    <property type="entry name" value="HisK_dim/P_dom"/>
</dbReference>
<feature type="transmembrane region" description="Helical" evidence="14">
    <location>
        <begin position="42"/>
        <end position="62"/>
    </location>
</feature>
<keyword evidence="18" id="KW-1185">Reference proteome</keyword>
<organism evidence="17 18">
    <name type="scientific">Candidatus Pelagibacter giovannonii</name>
    <dbReference type="NCBI Taxonomy" id="2563896"/>
    <lineage>
        <taxon>Bacteria</taxon>
        <taxon>Pseudomonadati</taxon>
        <taxon>Pseudomonadota</taxon>
        <taxon>Alphaproteobacteria</taxon>
        <taxon>Candidatus Pelagibacterales</taxon>
        <taxon>Candidatus Pelagibacteraceae</taxon>
        <taxon>Candidatus Pelagibacter</taxon>
    </lineage>
</organism>
<evidence type="ECO:0000256" key="7">
    <source>
        <dbReference type="ARBA" id="ARBA00022692"/>
    </source>
</evidence>
<keyword evidence="10" id="KW-0067">ATP-binding</keyword>
<dbReference type="Proteomes" id="UP000501094">
    <property type="component" value="Chromosome"/>
</dbReference>
<keyword evidence="7 14" id="KW-0812">Transmembrane</keyword>
<evidence type="ECO:0000256" key="5">
    <source>
        <dbReference type="ARBA" id="ARBA00022553"/>
    </source>
</evidence>
<dbReference type="AlphaFoldDB" id="A0A6H1Q219"/>
<evidence type="ECO:0000256" key="10">
    <source>
        <dbReference type="ARBA" id="ARBA00022840"/>
    </source>
</evidence>
<dbReference type="GO" id="GO:0005886">
    <property type="term" value="C:plasma membrane"/>
    <property type="evidence" value="ECO:0007669"/>
    <property type="project" value="UniProtKB-SubCell"/>
</dbReference>
<reference evidence="17 18" key="1">
    <citation type="journal article" date="2020" name="Nat. Microbiol.">
        <title>Lysogenic host-virus interactions in SAR11 marine bacteria.</title>
        <authorList>
            <person name="Morris R.M."/>
            <person name="Cain K.R."/>
            <person name="Hvorecny K.L."/>
            <person name="Kollman J.M."/>
        </authorList>
    </citation>
    <scope>NUCLEOTIDE SEQUENCE [LARGE SCALE GENOMIC DNA]</scope>
    <source>
        <strain evidence="17 18">NP1</strain>
    </source>
</reference>
<feature type="domain" description="HAMP" evidence="16">
    <location>
        <begin position="305"/>
        <end position="358"/>
    </location>
</feature>
<dbReference type="PROSITE" id="PS50109">
    <property type="entry name" value="HIS_KIN"/>
    <property type="match status" value="1"/>
</dbReference>
<dbReference type="SUPFAM" id="SSF47384">
    <property type="entry name" value="Homodimeric domain of signal transducing histidine kinase"/>
    <property type="match status" value="1"/>
</dbReference>
<dbReference type="Gene3D" id="6.10.340.10">
    <property type="match status" value="1"/>
</dbReference>
<keyword evidence="4" id="KW-1003">Cell membrane</keyword>
<dbReference type="PANTHER" id="PTHR45528:SF9">
    <property type="entry name" value="SENSOR HISTIDINE KINASE YBDK"/>
    <property type="match status" value="1"/>
</dbReference>
<dbReference type="PRINTS" id="PR00344">
    <property type="entry name" value="BCTRLSENSOR"/>
</dbReference>
<evidence type="ECO:0000256" key="11">
    <source>
        <dbReference type="ARBA" id="ARBA00022989"/>
    </source>
</evidence>
<evidence type="ECO:0000259" key="15">
    <source>
        <dbReference type="PROSITE" id="PS50109"/>
    </source>
</evidence>
<keyword evidence="9" id="KW-0418">Kinase</keyword>
<keyword evidence="5" id="KW-0597">Phosphoprotein</keyword>
<dbReference type="Pfam" id="PF00512">
    <property type="entry name" value="HisKA"/>
    <property type="match status" value="1"/>
</dbReference>
<evidence type="ECO:0000256" key="14">
    <source>
        <dbReference type="SAM" id="Phobius"/>
    </source>
</evidence>
<dbReference type="Pfam" id="PF19312">
    <property type="entry name" value="NtrY_N"/>
    <property type="match status" value="1"/>
</dbReference>
<dbReference type="InterPro" id="IPR003594">
    <property type="entry name" value="HATPase_dom"/>
</dbReference>
<evidence type="ECO:0000313" key="18">
    <source>
        <dbReference type="Proteomes" id="UP000501094"/>
    </source>
</evidence>
<keyword evidence="8" id="KW-0547">Nucleotide-binding</keyword>
<dbReference type="KEGG" id="peg:E5R92_01300"/>
<evidence type="ECO:0000313" key="17">
    <source>
        <dbReference type="EMBL" id="QIZ20423.1"/>
    </source>
</evidence>
<dbReference type="PANTHER" id="PTHR45528">
    <property type="entry name" value="SENSOR HISTIDINE KINASE CPXA"/>
    <property type="match status" value="1"/>
</dbReference>
<evidence type="ECO:0000256" key="3">
    <source>
        <dbReference type="ARBA" id="ARBA00012438"/>
    </source>
</evidence>
<dbReference type="InterPro" id="IPR004358">
    <property type="entry name" value="Sig_transdc_His_kin-like_C"/>
</dbReference>
<feature type="transmembrane region" description="Helical" evidence="14">
    <location>
        <begin position="9"/>
        <end position="30"/>
    </location>
</feature>
<feature type="transmembrane region" description="Helical" evidence="14">
    <location>
        <begin position="83"/>
        <end position="110"/>
    </location>
</feature>
<dbReference type="Pfam" id="PF02518">
    <property type="entry name" value="HATPase_c"/>
    <property type="match status" value="1"/>
</dbReference>
<dbReference type="SMART" id="SM00388">
    <property type="entry name" value="HisKA"/>
    <property type="match status" value="1"/>
</dbReference>
<accession>A0A6H1Q219</accession>
<dbReference type="Gene3D" id="3.30.565.10">
    <property type="entry name" value="Histidine kinase-like ATPase, C-terminal domain"/>
    <property type="match status" value="1"/>
</dbReference>
<dbReference type="RefSeq" id="WP_168606317.1">
    <property type="nucleotide sequence ID" value="NZ_CP038852.1"/>
</dbReference>